<name>B9EML5_SALSA</name>
<dbReference type="Pfam" id="PF03372">
    <property type="entry name" value="Exo_endo_phos"/>
    <property type="match status" value="1"/>
</dbReference>
<accession>B9EML5</accession>
<feature type="region of interest" description="Disordered" evidence="5">
    <location>
        <begin position="231"/>
        <end position="250"/>
    </location>
</feature>
<dbReference type="GO" id="GO:0003677">
    <property type="term" value="F:DNA binding"/>
    <property type="evidence" value="ECO:0007669"/>
    <property type="project" value="TreeGrafter"/>
</dbReference>
<evidence type="ECO:0000256" key="1">
    <source>
        <dbReference type="ARBA" id="ARBA00007359"/>
    </source>
</evidence>
<keyword evidence="2" id="KW-0540">Nuclease</keyword>
<dbReference type="SMART" id="SM00476">
    <property type="entry name" value="DNaseIc"/>
    <property type="match status" value="1"/>
</dbReference>
<evidence type="ECO:0000256" key="5">
    <source>
        <dbReference type="SAM" id="MobiDB-lite"/>
    </source>
</evidence>
<organism evidence="7">
    <name type="scientific">Salmo salar</name>
    <name type="common">Atlantic salmon</name>
    <dbReference type="NCBI Taxonomy" id="8030"/>
    <lineage>
        <taxon>Eukaryota</taxon>
        <taxon>Metazoa</taxon>
        <taxon>Chordata</taxon>
        <taxon>Craniata</taxon>
        <taxon>Vertebrata</taxon>
        <taxon>Euteleostomi</taxon>
        <taxon>Actinopterygii</taxon>
        <taxon>Neopterygii</taxon>
        <taxon>Teleostei</taxon>
        <taxon>Protacanthopterygii</taxon>
        <taxon>Salmoniformes</taxon>
        <taxon>Salmonidae</taxon>
        <taxon>Salmoninae</taxon>
        <taxon>Salmo</taxon>
    </lineage>
</organism>
<evidence type="ECO:0000256" key="3">
    <source>
        <dbReference type="ARBA" id="ARBA00022759"/>
    </source>
</evidence>
<dbReference type="AlphaFoldDB" id="B9EML5"/>
<evidence type="ECO:0000256" key="4">
    <source>
        <dbReference type="ARBA" id="ARBA00022801"/>
    </source>
</evidence>
<protein>
    <submittedName>
        <fullName evidence="7">Deoxyribonuclease gamma</fullName>
    </submittedName>
</protein>
<reference evidence="7" key="3">
    <citation type="submission" date="2010-08" db="EMBL/GenBank/DDBJ databases">
        <authorList>
            <consortium name="cGRASP (B.F. Koop &amp; W.S. Davidson)"/>
        </authorList>
    </citation>
    <scope>NUCLEOTIDE SEQUENCE</scope>
    <source>
        <tissue evidence="7">Thyroid</tissue>
    </source>
</reference>
<dbReference type="InterPro" id="IPR016202">
    <property type="entry name" value="DNase_I"/>
</dbReference>
<dbReference type="InterPro" id="IPR005135">
    <property type="entry name" value="Endo/exonuclease/phosphatase"/>
</dbReference>
<dbReference type="PANTHER" id="PTHR11371">
    <property type="entry name" value="DEOXYRIBONUCLEASE"/>
    <property type="match status" value="1"/>
</dbReference>
<dbReference type="Gene3D" id="3.60.10.10">
    <property type="entry name" value="Endonuclease/exonuclease/phosphatase"/>
    <property type="match status" value="1"/>
</dbReference>
<dbReference type="GO" id="GO:0004530">
    <property type="term" value="F:deoxyribonuclease I activity"/>
    <property type="evidence" value="ECO:0007669"/>
    <property type="project" value="TreeGrafter"/>
</dbReference>
<dbReference type="PANTHER" id="PTHR11371:SF26">
    <property type="entry name" value="DEOXYRIBONUCLEASE"/>
    <property type="match status" value="1"/>
</dbReference>
<evidence type="ECO:0000313" key="7">
    <source>
        <dbReference type="EMBL" id="ACM08762.1"/>
    </source>
</evidence>
<keyword evidence="4" id="KW-0378">Hydrolase</keyword>
<reference evidence="7" key="2">
    <citation type="journal article" date="2010" name="BMC Genomics">
        <title>Salmo salar and Esox lucius full-length cDNA sequences reveal changes in evolutionary pressures on a post-tetraploidization genome.</title>
        <authorList>
            <person name="Leong J.S."/>
            <person name="Jantzen S.G."/>
            <person name="von Schalburg K.R."/>
            <person name="Cooper G.A."/>
            <person name="Messmer A.M."/>
            <person name="Liao N.Y."/>
            <person name="Munro S."/>
            <person name="Moore R."/>
            <person name="Holt R.A."/>
            <person name="Jones S.J."/>
            <person name="Davidson W.S."/>
            <person name="Koop B.F."/>
        </authorList>
    </citation>
    <scope>NUCLEOTIDE SEQUENCE</scope>
    <source>
        <tissue evidence="7">Thyroid</tissue>
    </source>
</reference>
<dbReference type="GO" id="GO:0006308">
    <property type="term" value="P:DNA catabolic process"/>
    <property type="evidence" value="ECO:0007669"/>
    <property type="project" value="InterPro"/>
</dbReference>
<gene>
    <name evidence="7" type="primary">DNSL3</name>
</gene>
<reference evidence="7" key="1">
    <citation type="submission" date="2009-01" db="EMBL/GenBank/DDBJ databases">
        <authorList>
            <consortium name="cGRASP (B.F. Koop &amp; W.S. Davidson)"/>
            <person name="Leong J."/>
            <person name="von Schalburg K."/>
            <person name="Cooper G."/>
            <person name="Moore R."/>
            <person name="Holt R."/>
            <person name="Davidson W.S."/>
            <person name="Koop B.F."/>
        </authorList>
    </citation>
    <scope>NUCLEOTIDE SEQUENCE</scope>
    <source>
        <tissue evidence="7">Thyroid</tissue>
    </source>
</reference>
<dbReference type="GO" id="GO:0005634">
    <property type="term" value="C:nucleus"/>
    <property type="evidence" value="ECO:0007669"/>
    <property type="project" value="TreeGrafter"/>
</dbReference>
<feature type="domain" description="Endonuclease/exonuclease/phosphatase" evidence="6">
    <location>
        <begin position="71"/>
        <end position="185"/>
    </location>
</feature>
<comment type="similarity">
    <text evidence="1">Belongs to the DNase I family.</text>
</comment>
<sequence length="294" mass="33743">MQSDWSMDLPLRFRDFPTAQRDQQDRLESEIPSYQSHQTDLSFIFKSLEDNIITFVKLTHSYQYKDNKVGDEDAFAREPYILRFTCLNTVLKDLVLIPVHTKPEDSVKELDKLYDVVKVVKKKWKTDHIMILGDFNADGSYVTKGDMTNIRIRSDEKFHWVIGDDVDTTANTSNDHTYDRIVMYGDDMLNAMVPNSAKPFNFHKAFRLSKAMALSISDHYPVEVELTTAETVPQKKEEKEIGEEEVESPSLPCSSVGRAWCLQHQGCGFDSHGGPAQKKKMYEMYAFTTVSRSG</sequence>
<proteinExistence type="evidence at transcript level"/>
<evidence type="ECO:0000256" key="2">
    <source>
        <dbReference type="ARBA" id="ARBA00022722"/>
    </source>
</evidence>
<evidence type="ECO:0000259" key="6">
    <source>
        <dbReference type="Pfam" id="PF03372"/>
    </source>
</evidence>
<keyword evidence="3" id="KW-0255">Endonuclease</keyword>
<dbReference type="InterPro" id="IPR036691">
    <property type="entry name" value="Endo/exonu/phosph_ase_sf"/>
</dbReference>
<dbReference type="SUPFAM" id="SSF56219">
    <property type="entry name" value="DNase I-like"/>
    <property type="match status" value="1"/>
</dbReference>
<dbReference type="EMBL" id="BT056890">
    <property type="protein sequence ID" value="ACM08762.1"/>
    <property type="molecule type" value="mRNA"/>
</dbReference>
<dbReference type="PRINTS" id="PR00130">
    <property type="entry name" value="DNASEI"/>
</dbReference>